<keyword evidence="1" id="KW-1133">Transmembrane helix</keyword>
<evidence type="ECO:0000256" key="1">
    <source>
        <dbReference type="SAM" id="Phobius"/>
    </source>
</evidence>
<accession>A0ABW7U8Y1</accession>
<dbReference type="RefSeq" id="WP_398709412.1">
    <property type="nucleotide sequence ID" value="NZ_JBIRUI010000005.1"/>
</dbReference>
<evidence type="ECO:0000313" key="2">
    <source>
        <dbReference type="EMBL" id="MFI1714837.1"/>
    </source>
</evidence>
<keyword evidence="1" id="KW-0812">Transmembrane</keyword>
<dbReference type="Proteomes" id="UP001611339">
    <property type="component" value="Unassembled WGS sequence"/>
</dbReference>
<name>A0ABW7U8Y1_9ACTN</name>
<sequence length="217" mass="23123">MSARQRAWIVAGVVTAGLAAALGLLIAPFSGGSFLMTALVAVTPLLMQDHPKACARTCLVIGPALLAWAVIGAVIGMFLFAPAALLLVIAPFVDPGNRPGPWFSAIAPVVTAAAIVLIAAPPGQDHDPENEPPPSFRATLDSTDRFRDRQFNERKERLLDHGATRVEVYEYAGRLILRVGMPDTFTDGRTEGALRDEIAGLPGVVDIRRCTFHTCDG</sequence>
<evidence type="ECO:0000313" key="3">
    <source>
        <dbReference type="Proteomes" id="UP001611339"/>
    </source>
</evidence>
<keyword evidence="3" id="KW-1185">Reference proteome</keyword>
<proteinExistence type="predicted"/>
<organism evidence="2 3">
    <name type="scientific">Streptomyces litmocidini</name>
    <dbReference type="NCBI Taxonomy" id="67318"/>
    <lineage>
        <taxon>Bacteria</taxon>
        <taxon>Bacillati</taxon>
        <taxon>Actinomycetota</taxon>
        <taxon>Actinomycetes</taxon>
        <taxon>Kitasatosporales</taxon>
        <taxon>Streptomycetaceae</taxon>
        <taxon>Streptomyces</taxon>
    </lineage>
</organism>
<feature type="transmembrane region" description="Helical" evidence="1">
    <location>
        <begin position="7"/>
        <end position="26"/>
    </location>
</feature>
<feature type="transmembrane region" description="Helical" evidence="1">
    <location>
        <begin position="102"/>
        <end position="120"/>
    </location>
</feature>
<comment type="caution">
    <text evidence="2">The sequence shown here is derived from an EMBL/GenBank/DDBJ whole genome shotgun (WGS) entry which is preliminary data.</text>
</comment>
<feature type="transmembrane region" description="Helical" evidence="1">
    <location>
        <begin position="59"/>
        <end position="90"/>
    </location>
</feature>
<protein>
    <submittedName>
        <fullName evidence="2">Uncharacterized protein</fullName>
    </submittedName>
</protein>
<reference evidence="2 3" key="1">
    <citation type="submission" date="2024-10" db="EMBL/GenBank/DDBJ databases">
        <title>The Natural Products Discovery Center: Release of the First 8490 Sequenced Strains for Exploring Actinobacteria Biosynthetic Diversity.</title>
        <authorList>
            <person name="Kalkreuter E."/>
            <person name="Kautsar S.A."/>
            <person name="Yang D."/>
            <person name="Bader C.D."/>
            <person name="Teijaro C.N."/>
            <person name="Fluegel L."/>
            <person name="Davis C.M."/>
            <person name="Simpson J.R."/>
            <person name="Lauterbach L."/>
            <person name="Steele A.D."/>
            <person name="Gui C."/>
            <person name="Meng S."/>
            <person name="Li G."/>
            <person name="Viehrig K."/>
            <person name="Ye F."/>
            <person name="Su P."/>
            <person name="Kiefer A.F."/>
            <person name="Nichols A."/>
            <person name="Cepeda A.J."/>
            <person name="Yan W."/>
            <person name="Fan B."/>
            <person name="Jiang Y."/>
            <person name="Adhikari A."/>
            <person name="Zheng C.-J."/>
            <person name="Schuster L."/>
            <person name="Cowan T.M."/>
            <person name="Smanski M.J."/>
            <person name="Chevrette M.G."/>
            <person name="De Carvalho L.P.S."/>
            <person name="Shen B."/>
        </authorList>
    </citation>
    <scope>NUCLEOTIDE SEQUENCE [LARGE SCALE GENOMIC DNA]</scope>
    <source>
        <strain evidence="2 3">NPDC020602</strain>
    </source>
</reference>
<keyword evidence="1" id="KW-0472">Membrane</keyword>
<gene>
    <name evidence="2" type="ORF">ACH407_14865</name>
</gene>
<dbReference type="EMBL" id="JBIRUI010000005">
    <property type="protein sequence ID" value="MFI1714837.1"/>
    <property type="molecule type" value="Genomic_DNA"/>
</dbReference>